<sequence length="135" mass="14562">MYLGAGVDGFGCGGSYEGFLQRGGDHAQPSRLRVHVHPLDQRRTLLQAGTSLRANEWFLPLAVHRGQDGRRFAGRDRPVLVPARLDGASPGRRLPARVQLACGLQSITDFHASPVQPLAGAPCDAPGAFRSTRRL</sequence>
<proteinExistence type="predicted"/>
<protein>
    <submittedName>
        <fullName evidence="1">Uncharacterized protein</fullName>
    </submittedName>
</protein>
<name>A0A6M1LBY2_9ACTN</name>
<comment type="caution">
    <text evidence="1">The sequence shown here is derived from an EMBL/GenBank/DDBJ whole genome shotgun (WGS) entry which is preliminary data.</text>
</comment>
<dbReference type="AlphaFoldDB" id="A0A6M1LBY2"/>
<gene>
    <name evidence="1" type="ORF">ENC19_25830</name>
</gene>
<reference evidence="1 2" key="1">
    <citation type="submission" date="2020-02" db="EMBL/GenBank/DDBJ databases">
        <title>Draft Genome Sequence of Verrucosispora sp. Strain CWR15, Isolated from Gulf of Mexico Sponge.</title>
        <authorList>
            <person name="Kennedy S.J."/>
            <person name="Cella E."/>
            <person name="Azarian T."/>
            <person name="Baker B.J."/>
            <person name="Shaw L.N."/>
        </authorList>
    </citation>
    <scope>NUCLEOTIDE SEQUENCE [LARGE SCALE GENOMIC DNA]</scope>
    <source>
        <strain evidence="1 2">CWR15</strain>
    </source>
</reference>
<dbReference type="EMBL" id="SAIY01000011">
    <property type="protein sequence ID" value="NGM15808.1"/>
    <property type="molecule type" value="Genomic_DNA"/>
</dbReference>
<dbReference type="Proteomes" id="UP000478148">
    <property type="component" value="Unassembled WGS sequence"/>
</dbReference>
<evidence type="ECO:0000313" key="2">
    <source>
        <dbReference type="Proteomes" id="UP000478148"/>
    </source>
</evidence>
<evidence type="ECO:0000313" key="1">
    <source>
        <dbReference type="EMBL" id="NGM15808.1"/>
    </source>
</evidence>
<organism evidence="1 2">
    <name type="scientific">Verrucosispora sioxanthis</name>
    <dbReference type="NCBI Taxonomy" id="2499994"/>
    <lineage>
        <taxon>Bacteria</taxon>
        <taxon>Bacillati</taxon>
        <taxon>Actinomycetota</taxon>
        <taxon>Actinomycetes</taxon>
        <taxon>Micromonosporales</taxon>
        <taxon>Micromonosporaceae</taxon>
        <taxon>Micromonospora</taxon>
    </lineage>
</organism>
<keyword evidence="2" id="KW-1185">Reference proteome</keyword>
<accession>A0A6M1LBY2</accession>